<comment type="caution">
    <text evidence="1">The sequence shown here is derived from an EMBL/GenBank/DDBJ whole genome shotgun (WGS) entry which is preliminary data.</text>
</comment>
<organism evidence="1 2">
    <name type="scientific">Alligator mississippiensis</name>
    <name type="common">American alligator</name>
    <dbReference type="NCBI Taxonomy" id="8496"/>
    <lineage>
        <taxon>Eukaryota</taxon>
        <taxon>Metazoa</taxon>
        <taxon>Chordata</taxon>
        <taxon>Craniata</taxon>
        <taxon>Vertebrata</taxon>
        <taxon>Euteleostomi</taxon>
        <taxon>Archelosauria</taxon>
        <taxon>Archosauria</taxon>
        <taxon>Crocodylia</taxon>
        <taxon>Alligatoridae</taxon>
        <taxon>Alligatorinae</taxon>
        <taxon>Alligator</taxon>
    </lineage>
</organism>
<dbReference type="AlphaFoldDB" id="A0A151NNB0"/>
<reference evidence="1 2" key="1">
    <citation type="journal article" date="2012" name="Genome Biol.">
        <title>Sequencing three crocodilian genomes to illuminate the evolution of archosaurs and amniotes.</title>
        <authorList>
            <person name="St John J.A."/>
            <person name="Braun E.L."/>
            <person name="Isberg S.R."/>
            <person name="Miles L.G."/>
            <person name="Chong A.Y."/>
            <person name="Gongora J."/>
            <person name="Dalzell P."/>
            <person name="Moran C."/>
            <person name="Bed'hom B."/>
            <person name="Abzhanov A."/>
            <person name="Burgess S.C."/>
            <person name="Cooksey A.M."/>
            <person name="Castoe T.A."/>
            <person name="Crawford N.G."/>
            <person name="Densmore L.D."/>
            <person name="Drew J.C."/>
            <person name="Edwards S.V."/>
            <person name="Faircloth B.C."/>
            <person name="Fujita M.K."/>
            <person name="Greenwold M.J."/>
            <person name="Hoffmann F.G."/>
            <person name="Howard J.M."/>
            <person name="Iguchi T."/>
            <person name="Janes D.E."/>
            <person name="Khan S.Y."/>
            <person name="Kohno S."/>
            <person name="de Koning A.J."/>
            <person name="Lance S.L."/>
            <person name="McCarthy F.M."/>
            <person name="McCormack J.E."/>
            <person name="Merchant M.E."/>
            <person name="Peterson D.G."/>
            <person name="Pollock D.D."/>
            <person name="Pourmand N."/>
            <person name="Raney B.J."/>
            <person name="Roessler K.A."/>
            <person name="Sanford J.R."/>
            <person name="Sawyer R.H."/>
            <person name="Schmidt C.J."/>
            <person name="Triplett E.W."/>
            <person name="Tuberville T.D."/>
            <person name="Venegas-Anaya M."/>
            <person name="Howard J.T."/>
            <person name="Jarvis E.D."/>
            <person name="Guillette L.J.Jr."/>
            <person name="Glenn T.C."/>
            <person name="Green R.E."/>
            <person name="Ray D.A."/>
        </authorList>
    </citation>
    <scope>NUCLEOTIDE SEQUENCE [LARGE SCALE GENOMIC DNA]</scope>
    <source>
        <strain evidence="1">KSC_2009_1</strain>
    </source>
</reference>
<gene>
    <name evidence="1" type="ORF">Y1Q_0015490</name>
</gene>
<dbReference type="Proteomes" id="UP000050525">
    <property type="component" value="Unassembled WGS sequence"/>
</dbReference>
<sequence length="72" mass="8390">MLSARQQRICYVMCQWVGNERSPGQKQRLELSKRVKDEASHSLGSCDLYCSQHKLEAGVKEKFWYGLFYVGM</sequence>
<evidence type="ECO:0000313" key="2">
    <source>
        <dbReference type="Proteomes" id="UP000050525"/>
    </source>
</evidence>
<name>A0A151NNB0_ALLMI</name>
<keyword evidence="2" id="KW-1185">Reference proteome</keyword>
<accession>A0A151NNB0</accession>
<evidence type="ECO:0000313" key="1">
    <source>
        <dbReference type="EMBL" id="KYO38200.1"/>
    </source>
</evidence>
<protein>
    <submittedName>
        <fullName evidence="1">Uncharacterized protein</fullName>
    </submittedName>
</protein>
<dbReference type="EMBL" id="AKHW03002524">
    <property type="protein sequence ID" value="KYO38200.1"/>
    <property type="molecule type" value="Genomic_DNA"/>
</dbReference>
<proteinExistence type="predicted"/>